<dbReference type="InterPro" id="IPR001647">
    <property type="entry name" value="HTH_TetR"/>
</dbReference>
<dbReference type="Proteomes" id="UP001162881">
    <property type="component" value="Unassembled WGS sequence"/>
</dbReference>
<accession>A0ABT0BHB1</accession>
<evidence type="ECO:0000256" key="1">
    <source>
        <dbReference type="ARBA" id="ARBA00023125"/>
    </source>
</evidence>
<name>A0ABT0BHB1_9SPHN</name>
<proteinExistence type="predicted"/>
<dbReference type="PROSITE" id="PS50977">
    <property type="entry name" value="HTH_TETR_2"/>
    <property type="match status" value="1"/>
</dbReference>
<evidence type="ECO:0000256" key="2">
    <source>
        <dbReference type="PROSITE-ProRule" id="PRU00335"/>
    </source>
</evidence>
<keyword evidence="1 2" id="KW-0238">DNA-binding</keyword>
<feature type="domain" description="HTH tetR-type" evidence="3">
    <location>
        <begin position="1"/>
        <end position="54"/>
    </location>
</feature>
<dbReference type="InterPro" id="IPR050109">
    <property type="entry name" value="HTH-type_TetR-like_transc_reg"/>
</dbReference>
<evidence type="ECO:0000313" key="4">
    <source>
        <dbReference type="EMBL" id="MCJ2184427.1"/>
    </source>
</evidence>
<dbReference type="RefSeq" id="WP_244023251.1">
    <property type="nucleotide sequence ID" value="NZ_JALHLF010000101.1"/>
</dbReference>
<sequence>MAAARDAFLDQGYAATSMSAVTDRLGCSKATMWSHFSSKEELFAAVIDDLVDTFSSDIDEVLTSQTFSLPAMRRACLRFLECLMSEPSIRLFRLVLSEGSRFPEINEMFYQRGPAKVRRGIRAFYATRFCDADADMLTQVATSALTGFRSDILLRPEKPGPNESETFVDNLINLIDWDSLIPRADD</sequence>
<dbReference type="InterPro" id="IPR009057">
    <property type="entry name" value="Homeodomain-like_sf"/>
</dbReference>
<protein>
    <submittedName>
        <fullName evidence="4">TetR/AcrR family transcriptional regulator</fullName>
    </submittedName>
</protein>
<dbReference type="Pfam" id="PF14246">
    <property type="entry name" value="TetR_C_7"/>
    <property type="match status" value="1"/>
</dbReference>
<dbReference type="Pfam" id="PF00440">
    <property type="entry name" value="TetR_N"/>
    <property type="match status" value="1"/>
</dbReference>
<keyword evidence="5" id="KW-1185">Reference proteome</keyword>
<dbReference type="Gene3D" id="1.10.357.10">
    <property type="entry name" value="Tetracycline Repressor, domain 2"/>
    <property type="match status" value="1"/>
</dbReference>
<reference evidence="4" key="1">
    <citation type="submission" date="2022-03" db="EMBL/GenBank/DDBJ databases">
        <title>Identification of a novel bacterium isolated from mangrove sediments.</title>
        <authorList>
            <person name="Pan X."/>
        </authorList>
    </citation>
    <scope>NUCLEOTIDE SEQUENCE</scope>
    <source>
        <strain evidence="4">B1949</strain>
    </source>
</reference>
<comment type="caution">
    <text evidence="4">The sequence shown here is derived from an EMBL/GenBank/DDBJ whole genome shotgun (WGS) entry which is preliminary data.</text>
</comment>
<feature type="DNA-binding region" description="H-T-H motif" evidence="2">
    <location>
        <begin position="17"/>
        <end position="36"/>
    </location>
</feature>
<dbReference type="PANTHER" id="PTHR30055">
    <property type="entry name" value="HTH-TYPE TRANSCRIPTIONAL REGULATOR RUTR"/>
    <property type="match status" value="1"/>
</dbReference>
<dbReference type="EMBL" id="JALHLF010000101">
    <property type="protein sequence ID" value="MCJ2184427.1"/>
    <property type="molecule type" value="Genomic_DNA"/>
</dbReference>
<gene>
    <name evidence="4" type="ORF">MTR62_17265</name>
</gene>
<dbReference type="InterPro" id="IPR039536">
    <property type="entry name" value="TetR_C_Proteobacteria"/>
</dbReference>
<organism evidence="4 5">
    <name type="scientific">Novosphingobium organovorum</name>
    <dbReference type="NCBI Taxonomy" id="2930092"/>
    <lineage>
        <taxon>Bacteria</taxon>
        <taxon>Pseudomonadati</taxon>
        <taxon>Pseudomonadota</taxon>
        <taxon>Alphaproteobacteria</taxon>
        <taxon>Sphingomonadales</taxon>
        <taxon>Sphingomonadaceae</taxon>
        <taxon>Novosphingobium</taxon>
    </lineage>
</organism>
<dbReference type="PANTHER" id="PTHR30055:SF119">
    <property type="entry name" value="NALC"/>
    <property type="match status" value="1"/>
</dbReference>
<dbReference type="SUPFAM" id="SSF46689">
    <property type="entry name" value="Homeodomain-like"/>
    <property type="match status" value="1"/>
</dbReference>
<evidence type="ECO:0000259" key="3">
    <source>
        <dbReference type="PROSITE" id="PS50977"/>
    </source>
</evidence>
<evidence type="ECO:0000313" key="5">
    <source>
        <dbReference type="Proteomes" id="UP001162881"/>
    </source>
</evidence>